<dbReference type="EMBL" id="AFUP01000009">
    <property type="protein sequence ID" value="EGV06938.1"/>
    <property type="molecule type" value="Genomic_DNA"/>
</dbReference>
<evidence type="ECO:0000256" key="1">
    <source>
        <dbReference type="SAM" id="SignalP"/>
    </source>
</evidence>
<dbReference type="Gene3D" id="2.60.40.3760">
    <property type="match status" value="2"/>
</dbReference>
<sequence>MKKYSQLFLLSSALLSVFSAQLTVQASEANNASKNSNPTTLASDVTVNVSGNSVSINYIRSQAQNPYTISHAVWSDENGQDDLKWYSASQTSTTVDLSQHSGYGTFHVHTYININGKMIGLNGTTFKVEKPANSTVSTVFGKNAQISFTRNKDQTNANILHAVWSDEKGQDDIKWYTAGQHKTEIDLSNHRGYGIYHVHTYENKTEK</sequence>
<protein>
    <submittedName>
        <fullName evidence="2">GBS Bsp-like repeat protein</fullName>
    </submittedName>
</protein>
<name>F9P9Z3_STRCV</name>
<dbReference type="Proteomes" id="UP000003287">
    <property type="component" value="Unassembled WGS sequence"/>
</dbReference>
<accession>F9P9Z3</accession>
<reference evidence="2 3" key="1">
    <citation type="submission" date="2011-06" db="EMBL/GenBank/DDBJ databases">
        <authorList>
            <person name="Harkins D.M."/>
            <person name="Madupu R."/>
            <person name="Durkin A.S."/>
            <person name="Torralba M."/>
            <person name="Methe B."/>
            <person name="Sutton G.G."/>
            <person name="Nelson K.E."/>
        </authorList>
    </citation>
    <scope>NUCLEOTIDE SEQUENCE [LARGE SCALE GENOMIC DNA]</scope>
    <source>
        <strain evidence="2 3">SK1060</strain>
    </source>
</reference>
<organism evidence="2 3">
    <name type="scientific">Streptococcus constellatus subsp. pharyngis SK1060 = CCUG 46377</name>
    <dbReference type="NCBI Taxonomy" id="1035184"/>
    <lineage>
        <taxon>Bacteria</taxon>
        <taxon>Bacillati</taxon>
        <taxon>Bacillota</taxon>
        <taxon>Bacilli</taxon>
        <taxon>Lactobacillales</taxon>
        <taxon>Streptococcaceae</taxon>
        <taxon>Streptococcus</taxon>
        <taxon>Streptococcus anginosus group</taxon>
    </lineage>
</organism>
<evidence type="ECO:0000313" key="3">
    <source>
        <dbReference type="Proteomes" id="UP000003287"/>
    </source>
</evidence>
<gene>
    <name evidence="2" type="ORF">HMPREF1042_2493</name>
</gene>
<evidence type="ECO:0000313" key="2">
    <source>
        <dbReference type="EMBL" id="EGV06938.1"/>
    </source>
</evidence>
<dbReference type="eggNOG" id="COG0860">
    <property type="taxonomic scope" value="Bacteria"/>
</dbReference>
<dbReference type="AlphaFoldDB" id="F9P9Z3"/>
<keyword evidence="1" id="KW-0732">Signal</keyword>
<dbReference type="Pfam" id="PF08481">
    <property type="entry name" value="GBS_Bsp-like"/>
    <property type="match status" value="2"/>
</dbReference>
<feature type="signal peptide" evidence="1">
    <location>
        <begin position="1"/>
        <end position="26"/>
    </location>
</feature>
<feature type="chain" id="PRO_5003385196" evidence="1">
    <location>
        <begin position="27"/>
        <end position="207"/>
    </location>
</feature>
<dbReference type="InterPro" id="IPR013688">
    <property type="entry name" value="GBS_Bsp-like"/>
</dbReference>
<proteinExistence type="predicted"/>